<reference evidence="3 4" key="1">
    <citation type="submission" date="2018-03" db="EMBL/GenBank/DDBJ databases">
        <title>Genomic Encyclopedia of Archaeal and Bacterial Type Strains, Phase II (KMG-II): from individual species to whole genera.</title>
        <authorList>
            <person name="Goeker M."/>
        </authorList>
    </citation>
    <scope>NUCLEOTIDE SEQUENCE [LARGE SCALE GENOMIC DNA]</scope>
    <source>
        <strain evidence="3 4">DSM 27929</strain>
    </source>
</reference>
<evidence type="ECO:0000313" key="3">
    <source>
        <dbReference type="EMBL" id="PRY84868.1"/>
    </source>
</evidence>
<gene>
    <name evidence="3" type="ORF">CLW00_11627</name>
</gene>
<feature type="signal peptide" evidence="2">
    <location>
        <begin position="1"/>
        <end position="21"/>
    </location>
</feature>
<keyword evidence="1" id="KW-0472">Membrane</keyword>
<dbReference type="OrthoDB" id="837159at2"/>
<accession>A0A2T0WDT2</accession>
<dbReference type="PROSITE" id="PS51257">
    <property type="entry name" value="PROKAR_LIPOPROTEIN"/>
    <property type="match status" value="1"/>
</dbReference>
<comment type="caution">
    <text evidence="3">The sequence shown here is derived from an EMBL/GenBank/DDBJ whole genome shotgun (WGS) entry which is preliminary data.</text>
</comment>
<sequence>MKKIPLFFSLLMMGCTTSYVAQFQHNEEYPTEQHEFQDAAPNRLEVSHAFNNSNGSVSIIMENKTDQPILIDMTKSAYTVNREAFPFVDGRAFIFGSIRMFAQGTGINAVFEGVIEQTPTNLFLPPQSFIVGSYLNIRRQIIETAEDKLSSSWAVYPVFDQNIESKNAFFQAANSPLQIISRISYSELDQSNQATDTVVLSQQLYLSSFSQIREINRRELEQKVSNREDMASYRRSKGMIWYLIVPAAMILGLAAVVAE</sequence>
<evidence type="ECO:0000256" key="1">
    <source>
        <dbReference type="SAM" id="Phobius"/>
    </source>
</evidence>
<protein>
    <recommendedName>
        <fullName evidence="5">Lipoprotein</fullName>
    </recommendedName>
</protein>
<dbReference type="EMBL" id="PVTR01000016">
    <property type="protein sequence ID" value="PRY84868.1"/>
    <property type="molecule type" value="Genomic_DNA"/>
</dbReference>
<keyword evidence="4" id="KW-1185">Reference proteome</keyword>
<name>A0A2T0WDT2_9BACT</name>
<dbReference type="Proteomes" id="UP000238157">
    <property type="component" value="Unassembled WGS sequence"/>
</dbReference>
<feature type="chain" id="PRO_5015749611" description="Lipoprotein" evidence="2">
    <location>
        <begin position="22"/>
        <end position="259"/>
    </location>
</feature>
<keyword evidence="2" id="KW-0732">Signal</keyword>
<keyword evidence="1" id="KW-1133">Transmembrane helix</keyword>
<organism evidence="3 4">
    <name type="scientific">Mongoliibacter ruber</name>
    <dbReference type="NCBI Taxonomy" id="1750599"/>
    <lineage>
        <taxon>Bacteria</taxon>
        <taxon>Pseudomonadati</taxon>
        <taxon>Bacteroidota</taxon>
        <taxon>Cytophagia</taxon>
        <taxon>Cytophagales</taxon>
        <taxon>Cyclobacteriaceae</taxon>
        <taxon>Mongoliibacter</taxon>
    </lineage>
</organism>
<dbReference type="AlphaFoldDB" id="A0A2T0WDT2"/>
<evidence type="ECO:0000313" key="4">
    <source>
        <dbReference type="Proteomes" id="UP000238157"/>
    </source>
</evidence>
<feature type="transmembrane region" description="Helical" evidence="1">
    <location>
        <begin position="239"/>
        <end position="258"/>
    </location>
</feature>
<evidence type="ECO:0008006" key="5">
    <source>
        <dbReference type="Google" id="ProtNLM"/>
    </source>
</evidence>
<evidence type="ECO:0000256" key="2">
    <source>
        <dbReference type="SAM" id="SignalP"/>
    </source>
</evidence>
<dbReference type="RefSeq" id="WP_146131461.1">
    <property type="nucleotide sequence ID" value="NZ_PVTR01000016.1"/>
</dbReference>
<keyword evidence="1" id="KW-0812">Transmembrane</keyword>
<proteinExistence type="predicted"/>